<dbReference type="PANTHER" id="PTHR22573:SF2">
    <property type="entry name" value="PHOSPHOGLUCOMUTASE"/>
    <property type="match status" value="1"/>
</dbReference>
<evidence type="ECO:0000313" key="8">
    <source>
        <dbReference type="Proteomes" id="UP000623129"/>
    </source>
</evidence>
<evidence type="ECO:0000256" key="3">
    <source>
        <dbReference type="ARBA" id="ARBA00022842"/>
    </source>
</evidence>
<dbReference type="PANTHER" id="PTHR22573">
    <property type="entry name" value="PHOSPHOHEXOMUTASE FAMILY MEMBER"/>
    <property type="match status" value="1"/>
</dbReference>
<evidence type="ECO:0000256" key="2">
    <source>
        <dbReference type="ARBA" id="ARBA00022723"/>
    </source>
</evidence>
<dbReference type="Gene3D" id="3.40.120.10">
    <property type="entry name" value="Alpha-D-Glucose-1,6-Bisphosphate, subunit A, domain 3"/>
    <property type="match status" value="1"/>
</dbReference>
<keyword evidence="2" id="KW-0479">Metal-binding</keyword>
<name>A0A833QX16_9POAL</name>
<dbReference type="AlphaFoldDB" id="A0A833QX16"/>
<evidence type="ECO:0000256" key="4">
    <source>
        <dbReference type="ARBA" id="ARBA00023235"/>
    </source>
</evidence>
<comment type="caution">
    <text evidence="7">The sequence shown here is derived from an EMBL/GenBank/DDBJ whole genome shotgun (WGS) entry which is preliminary data.</text>
</comment>
<dbReference type="GO" id="GO:0005975">
    <property type="term" value="P:carbohydrate metabolic process"/>
    <property type="evidence" value="ECO:0007669"/>
    <property type="project" value="InterPro"/>
</dbReference>
<sequence>MFDGFQGVKATGAFILTACHNPGGPHEDFGIKFINDNGGPTSESLSNAAIKSYFTADDFPHVDISKIGVNTFDGPAGQFQVKVISSTDDYIKLTNFDALNGDGLKPPDISKPMKTSKKYFGQAGEGSKRKKKRLNDSSNVSMPDFSDSVTNNSQPKAQETTKSGNKWNFNLTKEQIKQCEEWAEEGIERIIRAENGYKDDEVAMVVIYA</sequence>
<keyword evidence="4" id="KW-0413">Isomerase</keyword>
<evidence type="ECO:0000256" key="5">
    <source>
        <dbReference type="SAM" id="MobiDB-lite"/>
    </source>
</evidence>
<dbReference type="GO" id="GO:0005829">
    <property type="term" value="C:cytosol"/>
    <property type="evidence" value="ECO:0007669"/>
    <property type="project" value="TreeGrafter"/>
</dbReference>
<dbReference type="Pfam" id="PF02878">
    <property type="entry name" value="PGM_PMM_I"/>
    <property type="match status" value="1"/>
</dbReference>
<feature type="domain" description="Alpha-D-phosphohexomutase alpha/beta/alpha" evidence="6">
    <location>
        <begin position="8"/>
        <end position="58"/>
    </location>
</feature>
<dbReference type="InterPro" id="IPR016055">
    <property type="entry name" value="A-D-PHexomutase_a/b/a-I/II/III"/>
</dbReference>
<dbReference type="EMBL" id="SWLB01000015">
    <property type="protein sequence ID" value="KAF3328582.1"/>
    <property type="molecule type" value="Genomic_DNA"/>
</dbReference>
<comment type="similarity">
    <text evidence="1">Belongs to the phosphohexose mutase family.</text>
</comment>
<feature type="compositionally biased region" description="Polar residues" evidence="5">
    <location>
        <begin position="136"/>
        <end position="166"/>
    </location>
</feature>
<dbReference type="OrthoDB" id="1905229at2759"/>
<dbReference type="GO" id="GO:0046872">
    <property type="term" value="F:metal ion binding"/>
    <property type="evidence" value="ECO:0007669"/>
    <property type="project" value="UniProtKB-KW"/>
</dbReference>
<evidence type="ECO:0000259" key="6">
    <source>
        <dbReference type="Pfam" id="PF02878"/>
    </source>
</evidence>
<proteinExistence type="inferred from homology"/>
<dbReference type="Proteomes" id="UP000623129">
    <property type="component" value="Unassembled WGS sequence"/>
</dbReference>
<feature type="region of interest" description="Disordered" evidence="5">
    <location>
        <begin position="102"/>
        <end position="166"/>
    </location>
</feature>
<reference evidence="7" key="1">
    <citation type="submission" date="2020-01" db="EMBL/GenBank/DDBJ databases">
        <title>Genome sequence of Kobresia littledalei, the first chromosome-level genome in the family Cyperaceae.</title>
        <authorList>
            <person name="Qu G."/>
        </authorList>
    </citation>
    <scope>NUCLEOTIDE SEQUENCE</scope>
    <source>
        <strain evidence="7">C.B.Clarke</strain>
        <tissue evidence="7">Leaf</tissue>
    </source>
</reference>
<keyword evidence="3" id="KW-0460">Magnesium</keyword>
<accession>A0A833QX16</accession>
<dbReference type="SUPFAM" id="SSF53738">
    <property type="entry name" value="Phosphoglucomutase, first 3 domains"/>
    <property type="match status" value="1"/>
</dbReference>
<keyword evidence="8" id="KW-1185">Reference proteome</keyword>
<protein>
    <submittedName>
        <fullName evidence="7">Phosphoglucomutase</fullName>
    </submittedName>
</protein>
<dbReference type="GO" id="GO:0004614">
    <property type="term" value="F:phosphoglucomutase activity"/>
    <property type="evidence" value="ECO:0007669"/>
    <property type="project" value="InterPro"/>
</dbReference>
<dbReference type="InterPro" id="IPR005844">
    <property type="entry name" value="A-D-PHexomutase_a/b/a-I"/>
</dbReference>
<gene>
    <name evidence="7" type="ORF">FCM35_KLT05660</name>
</gene>
<evidence type="ECO:0000256" key="1">
    <source>
        <dbReference type="ARBA" id="ARBA00010231"/>
    </source>
</evidence>
<dbReference type="InterPro" id="IPR045244">
    <property type="entry name" value="PGM"/>
</dbReference>
<evidence type="ECO:0000313" key="7">
    <source>
        <dbReference type="EMBL" id="KAF3328582.1"/>
    </source>
</evidence>
<organism evidence="7 8">
    <name type="scientific">Carex littledalei</name>
    <dbReference type="NCBI Taxonomy" id="544730"/>
    <lineage>
        <taxon>Eukaryota</taxon>
        <taxon>Viridiplantae</taxon>
        <taxon>Streptophyta</taxon>
        <taxon>Embryophyta</taxon>
        <taxon>Tracheophyta</taxon>
        <taxon>Spermatophyta</taxon>
        <taxon>Magnoliopsida</taxon>
        <taxon>Liliopsida</taxon>
        <taxon>Poales</taxon>
        <taxon>Cyperaceae</taxon>
        <taxon>Cyperoideae</taxon>
        <taxon>Cariceae</taxon>
        <taxon>Carex</taxon>
        <taxon>Carex subgen. Euthyceras</taxon>
    </lineage>
</organism>